<keyword evidence="3" id="KW-1185">Reference proteome</keyword>
<dbReference type="Pfam" id="PF12867">
    <property type="entry name" value="DinB_2"/>
    <property type="match status" value="1"/>
</dbReference>
<dbReference type="InterPro" id="IPR034660">
    <property type="entry name" value="DinB/YfiT-like"/>
</dbReference>
<dbReference type="Gene3D" id="1.20.120.450">
    <property type="entry name" value="dinb family like domain"/>
    <property type="match status" value="1"/>
</dbReference>
<reference evidence="3" key="1">
    <citation type="submission" date="2019-08" db="EMBL/GenBank/DDBJ databases">
        <title>Limnoglobus roseus gen. nov., sp. nov., a novel freshwater planctomycete with a giant genome from the family Gemmataceae.</title>
        <authorList>
            <person name="Kulichevskaya I.S."/>
            <person name="Naumoff D.G."/>
            <person name="Miroshnikov K."/>
            <person name="Ivanova A."/>
            <person name="Philippov D.A."/>
            <person name="Hakobyan A."/>
            <person name="Rijpstra I.C."/>
            <person name="Sinninghe Damste J.S."/>
            <person name="Liesack W."/>
            <person name="Dedysh S.N."/>
        </authorList>
    </citation>
    <scope>NUCLEOTIDE SEQUENCE [LARGE SCALE GENOMIC DNA]</scope>
    <source>
        <strain evidence="3">PX52</strain>
    </source>
</reference>
<dbReference type="AlphaFoldDB" id="A0A5C1ANE0"/>
<dbReference type="InterPro" id="IPR024775">
    <property type="entry name" value="DinB-like"/>
</dbReference>
<name>A0A5C1ANE0_9BACT</name>
<dbReference type="RefSeq" id="WP_149114003.1">
    <property type="nucleotide sequence ID" value="NZ_CP042425.1"/>
</dbReference>
<proteinExistence type="predicted"/>
<dbReference type="Proteomes" id="UP000324974">
    <property type="component" value="Chromosome"/>
</dbReference>
<dbReference type="EMBL" id="CP042425">
    <property type="protein sequence ID" value="QEL19633.1"/>
    <property type="molecule type" value="Genomic_DNA"/>
</dbReference>
<dbReference type="OrthoDB" id="9793216at2"/>
<evidence type="ECO:0000259" key="1">
    <source>
        <dbReference type="Pfam" id="PF12867"/>
    </source>
</evidence>
<organism evidence="2 3">
    <name type="scientific">Limnoglobus roseus</name>
    <dbReference type="NCBI Taxonomy" id="2598579"/>
    <lineage>
        <taxon>Bacteria</taxon>
        <taxon>Pseudomonadati</taxon>
        <taxon>Planctomycetota</taxon>
        <taxon>Planctomycetia</taxon>
        <taxon>Gemmatales</taxon>
        <taxon>Gemmataceae</taxon>
        <taxon>Limnoglobus</taxon>
    </lineage>
</organism>
<dbReference type="KEGG" id="lrs:PX52LOC_06709"/>
<accession>A0A5C1ANE0</accession>
<evidence type="ECO:0000313" key="3">
    <source>
        <dbReference type="Proteomes" id="UP000324974"/>
    </source>
</evidence>
<evidence type="ECO:0000313" key="2">
    <source>
        <dbReference type="EMBL" id="QEL19633.1"/>
    </source>
</evidence>
<gene>
    <name evidence="2" type="ORF">PX52LOC_06709</name>
</gene>
<feature type="domain" description="DinB-like" evidence="1">
    <location>
        <begin position="25"/>
        <end position="159"/>
    </location>
</feature>
<protein>
    <submittedName>
        <fullName evidence="2">DinB family protein</fullName>
    </submittedName>
</protein>
<sequence>MPDATPNFYSRYTSLVPDADLVAELDGQRTTFLTAMGGVREEESGRPHPPYTWTIRQVVGHLLDAERIFGYRAMRIARGDETPLPGFDENAYAVAGEFDGRAMTDLLAEFDAVRRSHVLLFRHLPAAAWERTGVVNGTRLSVLDLARVLVGHVRHHAAIVEKRLAGRS</sequence>
<dbReference type="SUPFAM" id="SSF109854">
    <property type="entry name" value="DinB/YfiT-like putative metalloenzymes"/>
    <property type="match status" value="1"/>
</dbReference>